<evidence type="ECO:0000256" key="1">
    <source>
        <dbReference type="SAM" id="Phobius"/>
    </source>
</evidence>
<dbReference type="RefSeq" id="WP_179728169.1">
    <property type="nucleotide sequence ID" value="NZ_BAABEF010000001.1"/>
</dbReference>
<organism evidence="2 3">
    <name type="scientific">Nocardioides kongjuensis</name>
    <dbReference type="NCBI Taxonomy" id="349522"/>
    <lineage>
        <taxon>Bacteria</taxon>
        <taxon>Bacillati</taxon>
        <taxon>Actinomycetota</taxon>
        <taxon>Actinomycetes</taxon>
        <taxon>Propionibacteriales</taxon>
        <taxon>Nocardioidaceae</taxon>
        <taxon>Nocardioides</taxon>
    </lineage>
</organism>
<proteinExistence type="predicted"/>
<comment type="caution">
    <text evidence="2">The sequence shown here is derived from an EMBL/GenBank/DDBJ whole genome shotgun (WGS) entry which is preliminary data.</text>
</comment>
<accession>A0A852RMK5</accession>
<dbReference type="AlphaFoldDB" id="A0A852RMK5"/>
<keyword evidence="1" id="KW-0812">Transmembrane</keyword>
<dbReference type="Proteomes" id="UP000582231">
    <property type="component" value="Unassembled WGS sequence"/>
</dbReference>
<evidence type="ECO:0000313" key="2">
    <source>
        <dbReference type="EMBL" id="NYD31919.1"/>
    </source>
</evidence>
<reference evidence="2 3" key="1">
    <citation type="submission" date="2020-07" db="EMBL/GenBank/DDBJ databases">
        <title>Sequencing the genomes of 1000 actinobacteria strains.</title>
        <authorList>
            <person name="Klenk H.-P."/>
        </authorList>
    </citation>
    <scope>NUCLEOTIDE SEQUENCE [LARGE SCALE GENOMIC DNA]</scope>
    <source>
        <strain evidence="2 3">DSM 19082</strain>
    </source>
</reference>
<dbReference type="EMBL" id="JACCBF010000001">
    <property type="protein sequence ID" value="NYD31919.1"/>
    <property type="molecule type" value="Genomic_DNA"/>
</dbReference>
<keyword evidence="1" id="KW-1133">Transmembrane helix</keyword>
<evidence type="ECO:0000313" key="3">
    <source>
        <dbReference type="Proteomes" id="UP000582231"/>
    </source>
</evidence>
<keyword evidence="3" id="KW-1185">Reference proteome</keyword>
<protein>
    <submittedName>
        <fullName evidence="2">Uncharacterized protein</fullName>
    </submittedName>
</protein>
<name>A0A852RMK5_9ACTN</name>
<keyword evidence="1" id="KW-0472">Membrane</keyword>
<feature type="transmembrane region" description="Helical" evidence="1">
    <location>
        <begin position="43"/>
        <end position="69"/>
    </location>
</feature>
<gene>
    <name evidence="2" type="ORF">BJ958_003465</name>
</gene>
<sequence>MVSLLLSVSFCCGLVIAVAHVLNRAFVAPVYDVVLNLTAFGAAVGASALLDHWVPALLSTGAIGCWIVLARRTLLARAG</sequence>